<dbReference type="PANTHER" id="PTHR30502">
    <property type="entry name" value="2-KETO-3-DEOXY-L-RHAMNONATE ALDOLASE"/>
    <property type="match status" value="1"/>
</dbReference>
<dbReference type="GO" id="GO:0016832">
    <property type="term" value="F:aldehyde-lyase activity"/>
    <property type="evidence" value="ECO:0007669"/>
    <property type="project" value="TreeGrafter"/>
</dbReference>
<dbReference type="InterPro" id="IPR050251">
    <property type="entry name" value="HpcH-HpaI_aldolase"/>
</dbReference>
<evidence type="ECO:0000256" key="2">
    <source>
        <dbReference type="ARBA" id="ARBA00022723"/>
    </source>
</evidence>
<dbReference type="GO" id="GO:0005737">
    <property type="term" value="C:cytoplasm"/>
    <property type="evidence" value="ECO:0007669"/>
    <property type="project" value="TreeGrafter"/>
</dbReference>
<evidence type="ECO:0000256" key="1">
    <source>
        <dbReference type="ARBA" id="ARBA00005568"/>
    </source>
</evidence>
<sequence>MLELEKSRTLEDWEATVVNEKLIQIFKEKLQAGKPVFGPFMKTSDPGFVEAAGYAGMDFAILDMEHGPVNIQDMQNNIRAAQVSGILPVVRAAAVTEEAIGKALDIGAAAVEIPQISTAEEAKEAVRLAKFSPLGERGVCRFVRAAHYSSMEKEHYFKQANETIVIAQIEGKEAVENLEEILAVEGIDIIFIGPYDLSQSLGVPGQVNHPRVVEEMNQIVTVAKSRGVVVGTFTDSGRMMEMWMKAGVQYISYSVDVGIFHEACKSLTEKFHVLERNLN</sequence>
<comment type="similarity">
    <text evidence="1">Belongs to the HpcH/HpaI aldolase family.</text>
</comment>
<dbReference type="Gene3D" id="3.20.20.60">
    <property type="entry name" value="Phosphoenolpyruvate-binding domains"/>
    <property type="match status" value="1"/>
</dbReference>
<evidence type="ECO:0000313" key="6">
    <source>
        <dbReference type="Proteomes" id="UP000652477"/>
    </source>
</evidence>
<proteinExistence type="inferred from homology"/>
<dbReference type="InterPro" id="IPR040442">
    <property type="entry name" value="Pyrv_kinase-like_dom_sf"/>
</dbReference>
<dbReference type="RefSeq" id="WP_186877116.1">
    <property type="nucleotide sequence ID" value="NZ_JACOPF010000005.1"/>
</dbReference>
<keyword evidence="3" id="KW-0456">Lyase</keyword>
<dbReference type="GO" id="GO:0046872">
    <property type="term" value="F:metal ion binding"/>
    <property type="evidence" value="ECO:0007669"/>
    <property type="project" value="UniProtKB-KW"/>
</dbReference>
<comment type="caution">
    <text evidence="5">The sequence shown here is derived from an EMBL/GenBank/DDBJ whole genome shotgun (WGS) entry which is preliminary data.</text>
</comment>
<dbReference type="InterPro" id="IPR015813">
    <property type="entry name" value="Pyrv/PenolPyrv_kinase-like_dom"/>
</dbReference>
<accession>A0A923RRD6</accession>
<gene>
    <name evidence="5" type="ORF">H8S37_16255</name>
</gene>
<keyword evidence="6" id="KW-1185">Reference proteome</keyword>
<reference evidence="5" key="1">
    <citation type="submission" date="2020-08" db="EMBL/GenBank/DDBJ databases">
        <title>Genome public.</title>
        <authorList>
            <person name="Liu C."/>
            <person name="Sun Q."/>
        </authorList>
    </citation>
    <scope>NUCLEOTIDE SEQUENCE</scope>
    <source>
        <strain evidence="5">NSJ-55</strain>
    </source>
</reference>
<evidence type="ECO:0000313" key="5">
    <source>
        <dbReference type="EMBL" id="MBC5690466.1"/>
    </source>
</evidence>
<feature type="domain" description="HpcH/HpaI aldolase/citrate lyase" evidence="4">
    <location>
        <begin position="40"/>
        <end position="261"/>
    </location>
</feature>
<dbReference type="PANTHER" id="PTHR30502:SF0">
    <property type="entry name" value="PHOSPHOENOLPYRUVATE CARBOXYLASE FAMILY PROTEIN"/>
    <property type="match status" value="1"/>
</dbReference>
<dbReference type="Proteomes" id="UP000652477">
    <property type="component" value="Unassembled WGS sequence"/>
</dbReference>
<name>A0A923RRD6_9FIRM</name>
<dbReference type="Pfam" id="PF03328">
    <property type="entry name" value="HpcH_HpaI"/>
    <property type="match status" value="1"/>
</dbReference>
<dbReference type="SUPFAM" id="SSF51621">
    <property type="entry name" value="Phosphoenolpyruvate/pyruvate domain"/>
    <property type="match status" value="1"/>
</dbReference>
<evidence type="ECO:0000259" key="4">
    <source>
        <dbReference type="Pfam" id="PF03328"/>
    </source>
</evidence>
<dbReference type="EMBL" id="JACOPF010000005">
    <property type="protein sequence ID" value="MBC5690466.1"/>
    <property type="molecule type" value="Genomic_DNA"/>
</dbReference>
<organism evidence="5 6">
    <name type="scientific">Mediterraneibacter hominis</name>
    <dbReference type="NCBI Taxonomy" id="2763054"/>
    <lineage>
        <taxon>Bacteria</taxon>
        <taxon>Bacillati</taxon>
        <taxon>Bacillota</taxon>
        <taxon>Clostridia</taxon>
        <taxon>Lachnospirales</taxon>
        <taxon>Lachnospiraceae</taxon>
        <taxon>Mediterraneibacter</taxon>
    </lineage>
</organism>
<keyword evidence="2" id="KW-0479">Metal-binding</keyword>
<evidence type="ECO:0000256" key="3">
    <source>
        <dbReference type="ARBA" id="ARBA00023239"/>
    </source>
</evidence>
<dbReference type="AlphaFoldDB" id="A0A923RRD6"/>
<protein>
    <submittedName>
        <fullName evidence="5">Aldolase</fullName>
    </submittedName>
</protein>
<dbReference type="InterPro" id="IPR005000">
    <property type="entry name" value="Aldolase/citrate-lyase_domain"/>
</dbReference>